<name>A0A9W6JVY3_9HYPH</name>
<evidence type="ECO:0000313" key="2">
    <source>
        <dbReference type="Proteomes" id="UP001143330"/>
    </source>
</evidence>
<dbReference type="Proteomes" id="UP001143330">
    <property type="component" value="Unassembled WGS sequence"/>
</dbReference>
<reference evidence="1" key="2">
    <citation type="submission" date="2023-01" db="EMBL/GenBank/DDBJ databases">
        <authorList>
            <person name="Sun Q."/>
            <person name="Evtushenko L."/>
        </authorList>
    </citation>
    <scope>NUCLEOTIDE SEQUENCE</scope>
    <source>
        <strain evidence="1">VKM B-2789</strain>
    </source>
</reference>
<dbReference type="RefSeq" id="WP_246547553.1">
    <property type="nucleotide sequence ID" value="NZ_BSFM01000004.1"/>
</dbReference>
<dbReference type="InterPro" id="IPR021795">
    <property type="entry name" value="DUF3363"/>
</dbReference>
<sequence>MGLATRRPSGGIEVPDLINRLQRREVERVAADLAKTTGLTYQPSSRGEYVSGIVTRQLQLVSGRFAMLEDGLGFQLVPWQPVLDKQIGRHLSGVMRGSGGIEWKSWPA</sequence>
<organism evidence="1 2">
    <name type="scientific">Ancylobacter defluvii</name>
    <dbReference type="NCBI Taxonomy" id="1282440"/>
    <lineage>
        <taxon>Bacteria</taxon>
        <taxon>Pseudomonadati</taxon>
        <taxon>Pseudomonadota</taxon>
        <taxon>Alphaproteobacteria</taxon>
        <taxon>Hyphomicrobiales</taxon>
        <taxon>Xanthobacteraceae</taxon>
        <taxon>Ancylobacter</taxon>
    </lineage>
</organism>
<evidence type="ECO:0000313" key="1">
    <source>
        <dbReference type="EMBL" id="GLK82864.1"/>
    </source>
</evidence>
<accession>A0A9W6JVY3</accession>
<protein>
    <recommendedName>
        <fullName evidence="3">DUF3363 domain-containing protein</fullName>
    </recommendedName>
</protein>
<dbReference type="Pfam" id="PF11843">
    <property type="entry name" value="DUF3363"/>
    <property type="match status" value="1"/>
</dbReference>
<proteinExistence type="predicted"/>
<reference evidence="1" key="1">
    <citation type="journal article" date="2014" name="Int. J. Syst. Evol. Microbiol.">
        <title>Complete genome sequence of Corynebacterium casei LMG S-19264T (=DSM 44701T), isolated from a smear-ripened cheese.</title>
        <authorList>
            <consortium name="US DOE Joint Genome Institute (JGI-PGF)"/>
            <person name="Walter F."/>
            <person name="Albersmeier A."/>
            <person name="Kalinowski J."/>
            <person name="Ruckert C."/>
        </authorList>
    </citation>
    <scope>NUCLEOTIDE SEQUENCE</scope>
    <source>
        <strain evidence="1">VKM B-2789</strain>
    </source>
</reference>
<gene>
    <name evidence="1" type="ORF">GCM10017653_09330</name>
</gene>
<keyword evidence="2" id="KW-1185">Reference proteome</keyword>
<dbReference type="EMBL" id="BSFM01000004">
    <property type="protein sequence ID" value="GLK82864.1"/>
    <property type="molecule type" value="Genomic_DNA"/>
</dbReference>
<dbReference type="AlphaFoldDB" id="A0A9W6JVY3"/>
<evidence type="ECO:0008006" key="3">
    <source>
        <dbReference type="Google" id="ProtNLM"/>
    </source>
</evidence>
<comment type="caution">
    <text evidence="1">The sequence shown here is derived from an EMBL/GenBank/DDBJ whole genome shotgun (WGS) entry which is preliminary data.</text>
</comment>